<evidence type="ECO:0000256" key="1">
    <source>
        <dbReference type="SAM" id="Phobius"/>
    </source>
</evidence>
<keyword evidence="1" id="KW-0812">Transmembrane</keyword>
<dbReference type="EMBL" id="WOFE01000015">
    <property type="protein sequence ID" value="MBM5572994.1"/>
    <property type="molecule type" value="Genomic_DNA"/>
</dbReference>
<dbReference type="Proteomes" id="UP001195660">
    <property type="component" value="Unassembled WGS sequence"/>
</dbReference>
<keyword evidence="1" id="KW-0472">Membrane</keyword>
<keyword evidence="4" id="KW-1185">Reference proteome</keyword>
<feature type="transmembrane region" description="Helical" evidence="1">
    <location>
        <begin position="123"/>
        <end position="140"/>
    </location>
</feature>
<evidence type="ECO:0000313" key="3">
    <source>
        <dbReference type="EMBL" id="MBM5572994.1"/>
    </source>
</evidence>
<evidence type="ECO:0000259" key="2">
    <source>
        <dbReference type="Pfam" id="PF04970"/>
    </source>
</evidence>
<comment type="caution">
    <text evidence="3">The sequence shown here is derived from an EMBL/GenBank/DDBJ whole genome shotgun (WGS) entry which is preliminary data.</text>
</comment>
<accession>A0ABS2CFR4</accession>
<dbReference type="Gene3D" id="3.90.1720.10">
    <property type="entry name" value="endopeptidase domain like (from Nostoc punctiforme)"/>
    <property type="match status" value="1"/>
</dbReference>
<keyword evidence="1" id="KW-1133">Transmembrane helix</keyword>
<dbReference type="InterPro" id="IPR007053">
    <property type="entry name" value="LRAT_dom"/>
</dbReference>
<dbReference type="Pfam" id="PF04970">
    <property type="entry name" value="LRAT"/>
    <property type="match status" value="1"/>
</dbReference>
<dbReference type="RefSeq" id="WP_203572321.1">
    <property type="nucleotide sequence ID" value="NZ_WOFE01000015.1"/>
</dbReference>
<reference evidence="3 4" key="1">
    <citation type="submission" date="2019-11" db="EMBL/GenBank/DDBJ databases">
        <title>Novel Deefgea species.</title>
        <authorList>
            <person name="Han J.-H."/>
        </authorList>
    </citation>
    <scope>NUCLEOTIDE SEQUENCE [LARGE SCALE GENOMIC DNA]</scope>
    <source>
        <strain evidence="3 4">LMG 24817</strain>
    </source>
</reference>
<feature type="domain" description="LRAT" evidence="2">
    <location>
        <begin position="64"/>
        <end position="117"/>
    </location>
</feature>
<sequence>MHIQQIDMTGSRLVGAITNELGMDGPKHHAIILGKGIYDSEIYIAEFMHYGYQVATFRNFQQRYAHNGEIRVEQNTGPHTDLQVAQRALAEIKGGKGSYDLIANNCESFASRAMLGTSTSNQVINTVLGVLIVTGLCYVIKNSK</sequence>
<gene>
    <name evidence="3" type="ORF">GM173_15590</name>
</gene>
<name>A0ABS2CFR4_9NEIS</name>
<protein>
    <recommendedName>
        <fullName evidence="2">LRAT domain-containing protein</fullName>
    </recommendedName>
</protein>
<proteinExistence type="predicted"/>
<organism evidence="3 4">
    <name type="scientific">Deefgea chitinilytica</name>
    <dbReference type="NCBI Taxonomy" id="570276"/>
    <lineage>
        <taxon>Bacteria</taxon>
        <taxon>Pseudomonadati</taxon>
        <taxon>Pseudomonadota</taxon>
        <taxon>Betaproteobacteria</taxon>
        <taxon>Neisseriales</taxon>
        <taxon>Chitinibacteraceae</taxon>
        <taxon>Deefgea</taxon>
    </lineage>
</organism>
<evidence type="ECO:0000313" key="4">
    <source>
        <dbReference type="Proteomes" id="UP001195660"/>
    </source>
</evidence>